<keyword evidence="2" id="KW-0539">Nucleus</keyword>
<dbReference type="PANTHER" id="PTHR15138">
    <property type="entry name" value="TRANSCRIPTION INITIATION FACTOR TFIID SUBUNIT 4"/>
    <property type="match status" value="1"/>
</dbReference>
<feature type="domain" description="RST" evidence="4">
    <location>
        <begin position="9"/>
        <end position="80"/>
    </location>
</feature>
<dbReference type="GO" id="GO:0016251">
    <property type="term" value="F:RNA polymerase II general transcription initiation factor activity"/>
    <property type="evidence" value="ECO:0007669"/>
    <property type="project" value="TreeGrafter"/>
</dbReference>
<evidence type="ECO:0000256" key="2">
    <source>
        <dbReference type="ARBA" id="ARBA00023242"/>
    </source>
</evidence>
<dbReference type="InterPro" id="IPR045144">
    <property type="entry name" value="TAF4"/>
</dbReference>
<reference evidence="5" key="1">
    <citation type="journal article" date="2019" name="Sci. Rep.">
        <title>Draft genome of Tanacetum cinerariifolium, the natural source of mosquito coil.</title>
        <authorList>
            <person name="Yamashiro T."/>
            <person name="Shiraishi A."/>
            <person name="Satake H."/>
            <person name="Nakayama K."/>
        </authorList>
    </citation>
    <scope>NUCLEOTIDE SEQUENCE</scope>
</reference>
<dbReference type="EMBL" id="BKCJ010993341">
    <property type="protein sequence ID" value="GFC62299.1"/>
    <property type="molecule type" value="Genomic_DNA"/>
</dbReference>
<dbReference type="PROSITE" id="PS51879">
    <property type="entry name" value="RST"/>
    <property type="match status" value="1"/>
</dbReference>
<dbReference type="InterPro" id="IPR022003">
    <property type="entry name" value="RST"/>
</dbReference>
<gene>
    <name evidence="5" type="ORF">Tci_834269</name>
</gene>
<protein>
    <submittedName>
        <fullName evidence="5">Transcription initiation factor TFIID subunit 4b</fullName>
    </submittedName>
</protein>
<name>A0A699QHW8_TANCI</name>
<keyword evidence="5" id="KW-0648">Protein biosynthesis</keyword>
<evidence type="ECO:0000313" key="5">
    <source>
        <dbReference type="EMBL" id="GFC62299.1"/>
    </source>
</evidence>
<organism evidence="5">
    <name type="scientific">Tanacetum cinerariifolium</name>
    <name type="common">Dalmatian daisy</name>
    <name type="synonym">Chrysanthemum cinerariifolium</name>
    <dbReference type="NCBI Taxonomy" id="118510"/>
    <lineage>
        <taxon>Eukaryota</taxon>
        <taxon>Viridiplantae</taxon>
        <taxon>Streptophyta</taxon>
        <taxon>Embryophyta</taxon>
        <taxon>Tracheophyta</taxon>
        <taxon>Spermatophyta</taxon>
        <taxon>Magnoliopsida</taxon>
        <taxon>eudicotyledons</taxon>
        <taxon>Gunneridae</taxon>
        <taxon>Pentapetalae</taxon>
        <taxon>asterids</taxon>
        <taxon>campanulids</taxon>
        <taxon>Asterales</taxon>
        <taxon>Asteraceae</taxon>
        <taxon>Asteroideae</taxon>
        <taxon>Anthemideae</taxon>
        <taxon>Anthemidinae</taxon>
        <taxon>Tanacetum</taxon>
    </lineage>
</organism>
<comment type="caution">
    <text evidence="5">The sequence shown here is derived from an EMBL/GenBank/DDBJ whole genome shotgun (WGS) entry which is preliminary data.</text>
</comment>
<comment type="subcellular location">
    <subcellularLocation>
        <location evidence="1">Nucleus</location>
    </subcellularLocation>
</comment>
<feature type="non-terminal residue" evidence="5">
    <location>
        <position position="1"/>
    </location>
</feature>
<feature type="region of interest" description="Disordered" evidence="3">
    <location>
        <begin position="80"/>
        <end position="107"/>
    </location>
</feature>
<dbReference type="GO" id="GO:0006367">
    <property type="term" value="P:transcription initiation at RNA polymerase II promoter"/>
    <property type="evidence" value="ECO:0007669"/>
    <property type="project" value="TreeGrafter"/>
</dbReference>
<keyword evidence="5" id="KW-0396">Initiation factor</keyword>
<dbReference type="AlphaFoldDB" id="A0A699QHW8"/>
<evidence type="ECO:0000259" key="4">
    <source>
        <dbReference type="PROSITE" id="PS51879"/>
    </source>
</evidence>
<dbReference type="PANTHER" id="PTHR15138:SF14">
    <property type="entry name" value="TRANSCRIPTION INITIATION FACTOR TFIID SUBUNIT 4"/>
    <property type="match status" value="1"/>
</dbReference>
<dbReference type="Pfam" id="PF12174">
    <property type="entry name" value="RST"/>
    <property type="match status" value="1"/>
</dbReference>
<sequence length="107" mass="11960">QAAAEQAANRPAGRQVPFAMLLPVLEPQLEKGRAMQLQTLYARLMSNSINKEEFVRNMRTLVGDYMLKMAVYKLRQEQVPAARQNTQRATSSLQSSDASALPADQRP</sequence>
<dbReference type="GO" id="GO:0003743">
    <property type="term" value="F:translation initiation factor activity"/>
    <property type="evidence" value="ECO:0007669"/>
    <property type="project" value="UniProtKB-KW"/>
</dbReference>
<proteinExistence type="predicted"/>
<accession>A0A699QHW8</accession>
<dbReference type="GO" id="GO:0005669">
    <property type="term" value="C:transcription factor TFIID complex"/>
    <property type="evidence" value="ECO:0007669"/>
    <property type="project" value="InterPro"/>
</dbReference>
<feature type="compositionally biased region" description="Polar residues" evidence="3">
    <location>
        <begin position="83"/>
        <end position="98"/>
    </location>
</feature>
<dbReference type="GO" id="GO:0003677">
    <property type="term" value="F:DNA binding"/>
    <property type="evidence" value="ECO:0007669"/>
    <property type="project" value="TreeGrafter"/>
</dbReference>
<evidence type="ECO:0000256" key="3">
    <source>
        <dbReference type="SAM" id="MobiDB-lite"/>
    </source>
</evidence>
<evidence type="ECO:0000256" key="1">
    <source>
        <dbReference type="ARBA" id="ARBA00004123"/>
    </source>
</evidence>